<dbReference type="GO" id="GO:0008745">
    <property type="term" value="F:N-acetylmuramoyl-L-alanine amidase activity"/>
    <property type="evidence" value="ECO:0007669"/>
    <property type="project" value="UniProtKB-EC"/>
</dbReference>
<dbReference type="SMART" id="SM00644">
    <property type="entry name" value="Ami_2"/>
    <property type="match status" value="1"/>
</dbReference>
<evidence type="ECO:0000256" key="1">
    <source>
        <dbReference type="ARBA" id="ARBA00001561"/>
    </source>
</evidence>
<protein>
    <recommendedName>
        <fullName evidence="2">N-acetylmuramoyl-L-alanine amidase</fullName>
        <ecNumber evidence="2">3.5.1.28</ecNumber>
    </recommendedName>
</protein>
<reference evidence="7" key="1">
    <citation type="submission" date="2016-10" db="EMBL/GenBank/DDBJ databases">
        <authorList>
            <person name="Varghese N."/>
            <person name="Submissions S."/>
        </authorList>
    </citation>
    <scope>NUCLEOTIDE SEQUENCE [LARGE SCALE GENOMIC DNA]</scope>
    <source>
        <strain evidence="7">JCM 10271</strain>
    </source>
</reference>
<dbReference type="EMBL" id="FOXV01000002">
    <property type="protein sequence ID" value="SFQ20061.1"/>
    <property type="molecule type" value="Genomic_DNA"/>
</dbReference>
<dbReference type="GO" id="GO:0009253">
    <property type="term" value="P:peptidoglycan catabolic process"/>
    <property type="evidence" value="ECO:0007669"/>
    <property type="project" value="InterPro"/>
</dbReference>
<dbReference type="SUPFAM" id="SSF55846">
    <property type="entry name" value="N-acetylmuramoyl-L-alanine amidase-like"/>
    <property type="match status" value="1"/>
</dbReference>
<dbReference type="InterPro" id="IPR036505">
    <property type="entry name" value="Amidase/PGRP_sf"/>
</dbReference>
<sequence length="192" mass="20952">MQTPEAALTRLCTPEAEVSAHYLIAEDGRTWQLVDEEMRAWHAGAGQWGAITDMNSRSVGIELANDGASPFPEPQMAALEALLPDIMQRWDIAPERVIGHSDMAVGRKIDPGPRFDWRRLALSGLAVWPETGRPGEFEADARRAGFAWAEGQEEALLNAVRLRLRPWGDGPLSDADRAAIAGLAARYPAAEA</sequence>
<dbReference type="EC" id="3.5.1.28" evidence="2"/>
<dbReference type="GO" id="GO:0071555">
    <property type="term" value="P:cell wall organization"/>
    <property type="evidence" value="ECO:0007669"/>
    <property type="project" value="UniProtKB-KW"/>
</dbReference>
<dbReference type="PANTHER" id="PTHR30417">
    <property type="entry name" value="N-ACETYLMURAMOYL-L-ALANINE AMIDASE AMID"/>
    <property type="match status" value="1"/>
</dbReference>
<organism evidence="6 7">
    <name type="scientific">Roseivivax halotolerans</name>
    <dbReference type="NCBI Taxonomy" id="93684"/>
    <lineage>
        <taxon>Bacteria</taxon>
        <taxon>Pseudomonadati</taxon>
        <taxon>Pseudomonadota</taxon>
        <taxon>Alphaproteobacteria</taxon>
        <taxon>Rhodobacterales</taxon>
        <taxon>Roseobacteraceae</taxon>
        <taxon>Roseivivax</taxon>
    </lineage>
</organism>
<dbReference type="GO" id="GO:0019867">
    <property type="term" value="C:outer membrane"/>
    <property type="evidence" value="ECO:0007669"/>
    <property type="project" value="TreeGrafter"/>
</dbReference>
<feature type="domain" description="N-acetylmuramoyl-L-alanine amidase" evidence="5">
    <location>
        <begin position="1"/>
        <end position="112"/>
    </location>
</feature>
<dbReference type="AlphaFoldDB" id="A0A1I5WKE9"/>
<evidence type="ECO:0000313" key="6">
    <source>
        <dbReference type="EMBL" id="SFQ20061.1"/>
    </source>
</evidence>
<evidence type="ECO:0000313" key="7">
    <source>
        <dbReference type="Proteomes" id="UP000243106"/>
    </source>
</evidence>
<keyword evidence="7" id="KW-1185">Reference proteome</keyword>
<dbReference type="STRING" id="93684.SAMN05421853_102404"/>
<dbReference type="Gene3D" id="3.40.80.10">
    <property type="entry name" value="Peptidoglycan recognition protein-like"/>
    <property type="match status" value="1"/>
</dbReference>
<accession>A0A1I5WKE9</accession>
<comment type="catalytic activity">
    <reaction evidence="1">
        <text>Hydrolyzes the link between N-acetylmuramoyl residues and L-amino acid residues in certain cell-wall glycopeptides.</text>
        <dbReference type="EC" id="3.5.1.28"/>
    </reaction>
</comment>
<dbReference type="RefSeq" id="WP_245760182.1">
    <property type="nucleotide sequence ID" value="NZ_FOXV01000002.1"/>
</dbReference>
<keyword evidence="3" id="KW-0378">Hydrolase</keyword>
<dbReference type="Proteomes" id="UP000243106">
    <property type="component" value="Unassembled WGS sequence"/>
</dbReference>
<gene>
    <name evidence="6" type="ORF">SAMN05421853_102404</name>
</gene>
<dbReference type="CDD" id="cd06583">
    <property type="entry name" value="PGRP"/>
    <property type="match status" value="1"/>
</dbReference>
<evidence type="ECO:0000259" key="5">
    <source>
        <dbReference type="SMART" id="SM00644"/>
    </source>
</evidence>
<keyword evidence="4" id="KW-0961">Cell wall biogenesis/degradation</keyword>
<dbReference type="GO" id="GO:0009254">
    <property type="term" value="P:peptidoglycan turnover"/>
    <property type="evidence" value="ECO:0007669"/>
    <property type="project" value="TreeGrafter"/>
</dbReference>
<evidence type="ECO:0000256" key="4">
    <source>
        <dbReference type="ARBA" id="ARBA00023316"/>
    </source>
</evidence>
<evidence type="ECO:0000256" key="2">
    <source>
        <dbReference type="ARBA" id="ARBA00011901"/>
    </source>
</evidence>
<dbReference type="Pfam" id="PF01510">
    <property type="entry name" value="Amidase_2"/>
    <property type="match status" value="1"/>
</dbReference>
<dbReference type="PANTHER" id="PTHR30417:SF1">
    <property type="entry name" value="N-ACETYLMURAMOYL-L-ALANINE AMIDASE AMID"/>
    <property type="match status" value="1"/>
</dbReference>
<name>A0A1I5WKE9_9RHOB</name>
<evidence type="ECO:0000256" key="3">
    <source>
        <dbReference type="ARBA" id="ARBA00022801"/>
    </source>
</evidence>
<dbReference type="InterPro" id="IPR051206">
    <property type="entry name" value="NAMLAA_amidase_2"/>
</dbReference>
<dbReference type="InterPro" id="IPR002502">
    <property type="entry name" value="Amidase_domain"/>
</dbReference>
<proteinExistence type="predicted"/>